<proteinExistence type="predicted"/>
<dbReference type="GO" id="GO:0005525">
    <property type="term" value="F:GTP binding"/>
    <property type="evidence" value="ECO:0007669"/>
    <property type="project" value="InterPro"/>
</dbReference>
<dbReference type="InterPro" id="IPR001806">
    <property type="entry name" value="Small_GTPase"/>
</dbReference>
<dbReference type="SMART" id="SM00173">
    <property type="entry name" value="RAS"/>
    <property type="match status" value="1"/>
</dbReference>
<sequence length="206" mass="22786">MAQREEFVPTIKIILVGESSVGKTALLSRFLQGPEFDIIDLSATVGPTFKQKDFTVRGRKVKLELWDTAGMERFRSLTRSHYRGALGALLVYDASNPWSLTEMENWHGELRTFATDSATMVVANKVDMVTGPVANDGLDFSKNIGALYAETSASTGKGVDQIFEDLVIEILLNNSTVFEEQRRTHEYPRLEANAPPPPKKKGCCSG</sequence>
<evidence type="ECO:0000256" key="1">
    <source>
        <dbReference type="ARBA" id="ARBA00022741"/>
    </source>
</evidence>
<dbReference type="NCBIfam" id="TIGR00231">
    <property type="entry name" value="small_GTP"/>
    <property type="match status" value="1"/>
</dbReference>
<name>A0A0C3Q6W9_9AGAM</name>
<dbReference type="PANTHER" id="PTHR47978">
    <property type="match status" value="1"/>
</dbReference>
<dbReference type="STRING" id="1051891.A0A0C3Q6W9"/>
<dbReference type="InterPro" id="IPR027417">
    <property type="entry name" value="P-loop_NTPase"/>
</dbReference>
<accession>A0A0C3Q6W9</accession>
<dbReference type="SUPFAM" id="SSF52540">
    <property type="entry name" value="P-loop containing nucleoside triphosphate hydrolases"/>
    <property type="match status" value="1"/>
</dbReference>
<evidence type="ECO:0000313" key="2">
    <source>
        <dbReference type="EMBL" id="KIO19149.1"/>
    </source>
</evidence>
<dbReference type="OrthoDB" id="9989112at2759"/>
<dbReference type="Gene3D" id="3.40.50.300">
    <property type="entry name" value="P-loop containing nucleotide triphosphate hydrolases"/>
    <property type="match status" value="1"/>
</dbReference>
<evidence type="ECO:0000313" key="3">
    <source>
        <dbReference type="Proteomes" id="UP000054248"/>
    </source>
</evidence>
<dbReference type="SMART" id="SM00175">
    <property type="entry name" value="RAB"/>
    <property type="match status" value="1"/>
</dbReference>
<reference evidence="2 3" key="1">
    <citation type="submission" date="2014-04" db="EMBL/GenBank/DDBJ databases">
        <authorList>
            <consortium name="DOE Joint Genome Institute"/>
            <person name="Kuo A."/>
            <person name="Girlanda M."/>
            <person name="Perotto S."/>
            <person name="Kohler A."/>
            <person name="Nagy L.G."/>
            <person name="Floudas D."/>
            <person name="Copeland A."/>
            <person name="Barry K.W."/>
            <person name="Cichocki N."/>
            <person name="Veneault-Fourrey C."/>
            <person name="LaButti K."/>
            <person name="Lindquist E.A."/>
            <person name="Lipzen A."/>
            <person name="Lundell T."/>
            <person name="Morin E."/>
            <person name="Murat C."/>
            <person name="Sun H."/>
            <person name="Tunlid A."/>
            <person name="Henrissat B."/>
            <person name="Grigoriev I.V."/>
            <person name="Hibbett D.S."/>
            <person name="Martin F."/>
            <person name="Nordberg H.P."/>
            <person name="Cantor M.N."/>
            <person name="Hua S.X."/>
        </authorList>
    </citation>
    <scope>NUCLEOTIDE SEQUENCE [LARGE SCALE GENOMIC DNA]</scope>
    <source>
        <strain evidence="2 3">MUT 4182</strain>
    </source>
</reference>
<dbReference type="InterPro" id="IPR005225">
    <property type="entry name" value="Small_GTP-bd"/>
</dbReference>
<organism evidence="2 3">
    <name type="scientific">Tulasnella calospora MUT 4182</name>
    <dbReference type="NCBI Taxonomy" id="1051891"/>
    <lineage>
        <taxon>Eukaryota</taxon>
        <taxon>Fungi</taxon>
        <taxon>Dikarya</taxon>
        <taxon>Basidiomycota</taxon>
        <taxon>Agaricomycotina</taxon>
        <taxon>Agaricomycetes</taxon>
        <taxon>Cantharellales</taxon>
        <taxon>Tulasnellaceae</taxon>
        <taxon>Tulasnella</taxon>
    </lineage>
</organism>
<dbReference type="PROSITE" id="PS51421">
    <property type="entry name" value="RAS"/>
    <property type="match status" value="1"/>
</dbReference>
<keyword evidence="3" id="KW-1185">Reference proteome</keyword>
<reference evidence="3" key="2">
    <citation type="submission" date="2015-01" db="EMBL/GenBank/DDBJ databases">
        <title>Evolutionary Origins and Diversification of the Mycorrhizal Mutualists.</title>
        <authorList>
            <consortium name="DOE Joint Genome Institute"/>
            <consortium name="Mycorrhizal Genomics Consortium"/>
            <person name="Kohler A."/>
            <person name="Kuo A."/>
            <person name="Nagy L.G."/>
            <person name="Floudas D."/>
            <person name="Copeland A."/>
            <person name="Barry K.W."/>
            <person name="Cichocki N."/>
            <person name="Veneault-Fourrey C."/>
            <person name="LaButti K."/>
            <person name="Lindquist E.A."/>
            <person name="Lipzen A."/>
            <person name="Lundell T."/>
            <person name="Morin E."/>
            <person name="Murat C."/>
            <person name="Riley R."/>
            <person name="Ohm R."/>
            <person name="Sun H."/>
            <person name="Tunlid A."/>
            <person name="Henrissat B."/>
            <person name="Grigoriev I.V."/>
            <person name="Hibbett D.S."/>
            <person name="Martin F."/>
        </authorList>
    </citation>
    <scope>NUCLEOTIDE SEQUENCE [LARGE SCALE GENOMIC DNA]</scope>
    <source>
        <strain evidence="3">MUT 4182</strain>
    </source>
</reference>
<dbReference type="AlphaFoldDB" id="A0A0C3Q6W9"/>
<dbReference type="PROSITE" id="PS51419">
    <property type="entry name" value="RAB"/>
    <property type="match status" value="1"/>
</dbReference>
<protein>
    <submittedName>
        <fullName evidence="2">Uncharacterized protein</fullName>
    </submittedName>
</protein>
<gene>
    <name evidence="2" type="ORF">M407DRAFT_246266</name>
</gene>
<dbReference type="HOGENOM" id="CLU_041217_10_7_1"/>
<dbReference type="EMBL" id="KN823238">
    <property type="protein sequence ID" value="KIO19149.1"/>
    <property type="molecule type" value="Genomic_DNA"/>
</dbReference>
<dbReference type="CDD" id="cd00154">
    <property type="entry name" value="Rab"/>
    <property type="match status" value="1"/>
</dbReference>
<dbReference type="PRINTS" id="PR00449">
    <property type="entry name" value="RASTRNSFRMNG"/>
</dbReference>
<dbReference type="FunFam" id="3.40.50.300:FF:001329">
    <property type="entry name" value="Small GTP-binding protein, putative"/>
    <property type="match status" value="1"/>
</dbReference>
<dbReference type="Proteomes" id="UP000054248">
    <property type="component" value="Unassembled WGS sequence"/>
</dbReference>
<dbReference type="SMART" id="SM00174">
    <property type="entry name" value="RHO"/>
    <property type="match status" value="1"/>
</dbReference>
<dbReference type="GO" id="GO:0003924">
    <property type="term" value="F:GTPase activity"/>
    <property type="evidence" value="ECO:0007669"/>
    <property type="project" value="InterPro"/>
</dbReference>
<keyword evidence="1" id="KW-0547">Nucleotide-binding</keyword>
<dbReference type="Pfam" id="PF00071">
    <property type="entry name" value="Ras"/>
    <property type="match status" value="1"/>
</dbReference>